<dbReference type="PANTHER" id="PTHR46552">
    <property type="entry name" value="NADH-UBIQUINONE OXIDOREDUCTASE CHAIN 2"/>
    <property type="match status" value="1"/>
</dbReference>
<feature type="transmembrane region" description="Helical" evidence="18">
    <location>
        <begin position="152"/>
        <end position="171"/>
    </location>
</feature>
<evidence type="ECO:0000256" key="10">
    <source>
        <dbReference type="ARBA" id="ARBA00022982"/>
    </source>
</evidence>
<evidence type="ECO:0000256" key="11">
    <source>
        <dbReference type="ARBA" id="ARBA00022989"/>
    </source>
</evidence>
<dbReference type="Pfam" id="PF06444">
    <property type="entry name" value="NADH_dehy_S2_C"/>
    <property type="match status" value="1"/>
</dbReference>
<dbReference type="GO" id="GO:0005743">
    <property type="term" value="C:mitochondrial inner membrane"/>
    <property type="evidence" value="ECO:0007669"/>
    <property type="project" value="UniProtKB-SubCell"/>
</dbReference>
<keyword evidence="7 18" id="KW-0812">Transmembrane</keyword>
<evidence type="ECO:0000256" key="14">
    <source>
        <dbReference type="ARBA" id="ARBA00023128"/>
    </source>
</evidence>
<feature type="transmembrane region" description="Helical" evidence="18">
    <location>
        <begin position="202"/>
        <end position="221"/>
    </location>
</feature>
<gene>
    <name evidence="21" type="primary">ND2</name>
</gene>
<keyword evidence="13 18" id="KW-0830">Ubiquinone</keyword>
<feature type="transmembrane region" description="Helical" evidence="18">
    <location>
        <begin position="178"/>
        <end position="196"/>
    </location>
</feature>
<keyword evidence="10 18" id="KW-0249">Electron transport</keyword>
<comment type="subunit">
    <text evidence="16">Core subunit of respiratory chain NADH dehydrogenase (Complex I) which is composed of 45 different subunits. Interacts with TMEM242.</text>
</comment>
<evidence type="ECO:0000256" key="13">
    <source>
        <dbReference type="ARBA" id="ARBA00023075"/>
    </source>
</evidence>
<evidence type="ECO:0000313" key="21">
    <source>
        <dbReference type="EMBL" id="QKE47061.1"/>
    </source>
</evidence>
<sequence>MNPITSIAIYLTLFSGTLITLLSSHWLLAWVGLEMSMLAMIPILMSKANPRSTEAASKYFLVQATASMMLMMSAIMNFMNTGQWLLTNTLTPIPSLMLTMALAMKLGLAPFHLWVPEVTQGTPLMSGLILLTWQKIAPISIMSQVTPSINPSLLTSMAVLSIAMGGWGGLNQTQLRKILAYSSIAHMGWMMAIILYNPALTMLNLIIYIILTINMFLLLHFNKNTTTLTLSNTWNKFPLLTSITLIILMSLGGLPPLTGFIPKWMIIKELVSNDSIILPMMMAMMALLNLYFYMRIIYSTSLTLFPSSNMNKMKWQFENTKLMPLVPAIMIISTLFLPLTPMLSTLN</sequence>
<keyword evidence="14 18" id="KW-0496">Mitochondrion</keyword>
<dbReference type="PRINTS" id="PR01436">
    <property type="entry name" value="NADHDHGNASE2"/>
</dbReference>
<evidence type="ECO:0000256" key="5">
    <source>
        <dbReference type="ARBA" id="ARBA00022448"/>
    </source>
</evidence>
<dbReference type="CTD" id="4536"/>
<keyword evidence="6 18" id="KW-0679">Respiratory chain</keyword>
<reference evidence="21" key="1">
    <citation type="journal article" date="2020" name="Front Ecol Evol">
        <title>Ancient Divergence Driven by Geographic Isolation and Ecological Adaptation in Forest Dependent Sundaland Tree Squirrels.</title>
        <authorList>
            <person name="Hinckley A."/>
            <person name="Hawkins M.T.R."/>
            <person name="Achmadi A.S."/>
            <person name="Maldonado J.E."/>
            <person name="Leonard J.A."/>
        </authorList>
    </citation>
    <scope>NUCLEOTIDE SEQUENCE</scope>
</reference>
<evidence type="ECO:0000256" key="7">
    <source>
        <dbReference type="ARBA" id="ARBA00022692"/>
    </source>
</evidence>
<evidence type="ECO:0000259" key="19">
    <source>
        <dbReference type="Pfam" id="PF00361"/>
    </source>
</evidence>
<evidence type="ECO:0000256" key="1">
    <source>
        <dbReference type="ARBA" id="ARBA00004448"/>
    </source>
</evidence>
<evidence type="ECO:0000256" key="9">
    <source>
        <dbReference type="ARBA" id="ARBA00022967"/>
    </source>
</evidence>
<evidence type="ECO:0000256" key="16">
    <source>
        <dbReference type="ARBA" id="ARBA00029481"/>
    </source>
</evidence>
<feature type="domain" description="NADH:quinone oxidoreductase/Mrp antiporter transmembrane" evidence="19">
    <location>
        <begin position="23"/>
        <end position="284"/>
    </location>
</feature>
<keyword evidence="5" id="KW-0813">Transport</keyword>
<comment type="similarity">
    <text evidence="2 18">Belongs to the complex I subunit 2 family.</text>
</comment>
<feature type="transmembrane region" description="Helical" evidence="18">
    <location>
        <begin position="322"/>
        <end position="343"/>
    </location>
</feature>
<dbReference type="InterPro" id="IPR010933">
    <property type="entry name" value="NADH_DH_su2_C"/>
</dbReference>
<evidence type="ECO:0000256" key="4">
    <source>
        <dbReference type="ARBA" id="ARBA00021008"/>
    </source>
</evidence>
<dbReference type="Pfam" id="PF00361">
    <property type="entry name" value="Proton_antipo_M"/>
    <property type="match status" value="1"/>
</dbReference>
<feature type="transmembrane region" description="Helical" evidence="18">
    <location>
        <begin position="7"/>
        <end position="23"/>
    </location>
</feature>
<evidence type="ECO:0000256" key="12">
    <source>
        <dbReference type="ARBA" id="ARBA00023027"/>
    </source>
</evidence>
<comment type="function">
    <text evidence="18">Core subunit of the mitochondrial membrane respiratory chain NADH dehydrogenase (Complex I) which catalyzes electron transfer from NADH through the respiratory chain, using ubiquinone as an electron acceptor. Essential for the catalytic activity and assembly of complex I.</text>
</comment>
<proteinExistence type="inferred from homology"/>
<keyword evidence="9 18" id="KW-1278">Translocase</keyword>
<dbReference type="PANTHER" id="PTHR46552:SF1">
    <property type="entry name" value="NADH-UBIQUINONE OXIDOREDUCTASE CHAIN 2"/>
    <property type="match status" value="1"/>
</dbReference>
<evidence type="ECO:0000256" key="6">
    <source>
        <dbReference type="ARBA" id="ARBA00022660"/>
    </source>
</evidence>
<dbReference type="InterPro" id="IPR001750">
    <property type="entry name" value="ND/Mrp_TM"/>
</dbReference>
<keyword evidence="11 18" id="KW-1133">Transmembrane helix</keyword>
<comment type="catalytic activity">
    <reaction evidence="17 18">
        <text>a ubiquinone + NADH + 5 H(+)(in) = a ubiquinol + NAD(+) + 4 H(+)(out)</text>
        <dbReference type="Rhea" id="RHEA:29091"/>
        <dbReference type="Rhea" id="RHEA-COMP:9565"/>
        <dbReference type="Rhea" id="RHEA-COMP:9566"/>
        <dbReference type="ChEBI" id="CHEBI:15378"/>
        <dbReference type="ChEBI" id="CHEBI:16389"/>
        <dbReference type="ChEBI" id="CHEBI:17976"/>
        <dbReference type="ChEBI" id="CHEBI:57540"/>
        <dbReference type="ChEBI" id="CHEBI:57945"/>
        <dbReference type="EC" id="7.1.1.2"/>
    </reaction>
</comment>
<keyword evidence="8 18" id="KW-0999">Mitochondrion inner membrane</keyword>
<geneLocation type="mitochondrion" evidence="21"/>
<dbReference type="EMBL" id="MT157213">
    <property type="protein sequence ID" value="QKE47061.1"/>
    <property type="molecule type" value="Genomic_DNA"/>
</dbReference>
<name>A0A7D3UMU1_9SCIU</name>
<evidence type="ECO:0000259" key="20">
    <source>
        <dbReference type="Pfam" id="PF06444"/>
    </source>
</evidence>
<dbReference type="InterPro" id="IPR050175">
    <property type="entry name" value="Complex_I_Subunit_2"/>
</dbReference>
<evidence type="ECO:0000256" key="17">
    <source>
        <dbReference type="ARBA" id="ARBA00049551"/>
    </source>
</evidence>
<feature type="domain" description="NADH dehydrogenase subunit 2 C-terminal" evidence="20">
    <location>
        <begin position="290"/>
        <end position="343"/>
    </location>
</feature>
<dbReference type="EC" id="7.1.1.2" evidence="3 18"/>
<dbReference type="GO" id="GO:0008137">
    <property type="term" value="F:NADH dehydrogenase (ubiquinone) activity"/>
    <property type="evidence" value="ECO:0007669"/>
    <property type="project" value="UniProtKB-EC"/>
</dbReference>
<feature type="transmembrane region" description="Helical" evidence="18">
    <location>
        <begin position="96"/>
        <end position="115"/>
    </location>
</feature>
<feature type="transmembrane region" description="Helical" evidence="18">
    <location>
        <begin position="275"/>
        <end position="294"/>
    </location>
</feature>
<dbReference type="InterPro" id="IPR003917">
    <property type="entry name" value="NADH_UbQ_OxRdtase_chain2"/>
</dbReference>
<dbReference type="AlphaFoldDB" id="A0A7D3UMU1"/>
<feature type="transmembrane region" description="Helical" evidence="18">
    <location>
        <begin position="233"/>
        <end position="255"/>
    </location>
</feature>
<keyword evidence="15 18" id="KW-0472">Membrane</keyword>
<evidence type="ECO:0000256" key="3">
    <source>
        <dbReference type="ARBA" id="ARBA00012944"/>
    </source>
</evidence>
<accession>A0A7D3UMU1</accession>
<dbReference type="RefSeq" id="YP_009865019.1">
    <property type="nucleotide sequence ID" value="NC_049032.1"/>
</dbReference>
<evidence type="ECO:0000256" key="2">
    <source>
        <dbReference type="ARBA" id="ARBA00007012"/>
    </source>
</evidence>
<dbReference type="GeneID" id="55754502"/>
<keyword evidence="12 18" id="KW-0520">NAD</keyword>
<evidence type="ECO:0000256" key="8">
    <source>
        <dbReference type="ARBA" id="ARBA00022792"/>
    </source>
</evidence>
<evidence type="ECO:0000256" key="18">
    <source>
        <dbReference type="RuleBase" id="RU003403"/>
    </source>
</evidence>
<comment type="subcellular location">
    <subcellularLocation>
        <location evidence="1 18">Mitochondrion inner membrane</location>
        <topology evidence="1 18">Multi-pass membrane protein</topology>
    </subcellularLocation>
</comment>
<evidence type="ECO:0000256" key="15">
    <source>
        <dbReference type="ARBA" id="ARBA00023136"/>
    </source>
</evidence>
<protein>
    <recommendedName>
        <fullName evidence="4 18">NADH-ubiquinone oxidoreductase chain 2</fullName>
        <ecNumber evidence="3 18">7.1.1.2</ecNumber>
    </recommendedName>
</protein>
<dbReference type="GO" id="GO:0006120">
    <property type="term" value="P:mitochondrial electron transport, NADH to ubiquinone"/>
    <property type="evidence" value="ECO:0007669"/>
    <property type="project" value="InterPro"/>
</dbReference>
<feature type="transmembrane region" description="Helical" evidence="18">
    <location>
        <begin position="58"/>
        <end position="76"/>
    </location>
</feature>
<organism evidence="21">
    <name type="scientific">Sundasciurus altitudinis</name>
    <dbReference type="NCBI Taxonomy" id="2740394"/>
    <lineage>
        <taxon>Eukaryota</taxon>
        <taxon>Metazoa</taxon>
        <taxon>Chordata</taxon>
        <taxon>Craniata</taxon>
        <taxon>Vertebrata</taxon>
        <taxon>Euteleostomi</taxon>
        <taxon>Mammalia</taxon>
        <taxon>Eutheria</taxon>
        <taxon>Euarchontoglires</taxon>
        <taxon>Glires</taxon>
        <taxon>Rodentia</taxon>
        <taxon>Sciuromorpha</taxon>
        <taxon>Sciuridae</taxon>
        <taxon>Callosciurinae</taxon>
        <taxon>Callosciurini</taxon>
        <taxon>Sundasciurus</taxon>
    </lineage>
</organism>